<evidence type="ECO:0000259" key="3">
    <source>
        <dbReference type="PROSITE" id="PS50198"/>
    </source>
</evidence>
<evidence type="ECO:0000313" key="4">
    <source>
        <dbReference type="EMBL" id="TWJ32799.1"/>
    </source>
</evidence>
<dbReference type="Proteomes" id="UP000319449">
    <property type="component" value="Unassembled WGS sequence"/>
</dbReference>
<comment type="caution">
    <text evidence="4">The sequence shown here is derived from an EMBL/GenBank/DDBJ whole genome shotgun (WGS) entry which is preliminary data.</text>
</comment>
<dbReference type="InterPro" id="IPR046357">
    <property type="entry name" value="PPIase_dom_sf"/>
</dbReference>
<keyword evidence="5" id="KW-1185">Reference proteome</keyword>
<keyword evidence="1" id="KW-0697">Rotamase</keyword>
<dbReference type="InterPro" id="IPR027304">
    <property type="entry name" value="Trigger_fact/SurA_dom_sf"/>
</dbReference>
<evidence type="ECO:0000313" key="5">
    <source>
        <dbReference type="Proteomes" id="UP000319449"/>
    </source>
</evidence>
<dbReference type="InterPro" id="IPR000297">
    <property type="entry name" value="PPIase_PpiC"/>
</dbReference>
<dbReference type="SUPFAM" id="SSF54534">
    <property type="entry name" value="FKBP-like"/>
    <property type="match status" value="1"/>
</dbReference>
<accession>A0A562WR29</accession>
<dbReference type="Gene3D" id="3.10.50.40">
    <property type="match status" value="1"/>
</dbReference>
<keyword evidence="2" id="KW-0732">Signal</keyword>
<evidence type="ECO:0000256" key="1">
    <source>
        <dbReference type="PROSITE-ProRule" id="PRU00278"/>
    </source>
</evidence>
<dbReference type="SUPFAM" id="SSF109998">
    <property type="entry name" value="Triger factor/SurA peptide-binding domain-like"/>
    <property type="match status" value="1"/>
</dbReference>
<dbReference type="OrthoDB" id="14196at2"/>
<dbReference type="AlphaFoldDB" id="A0A562WR29"/>
<proteinExistence type="predicted"/>
<dbReference type="PROSITE" id="PS50198">
    <property type="entry name" value="PPIC_PPIASE_2"/>
    <property type="match status" value="1"/>
</dbReference>
<feature type="signal peptide" evidence="2">
    <location>
        <begin position="1"/>
        <end position="22"/>
    </location>
</feature>
<name>A0A562WR29_9BACT</name>
<gene>
    <name evidence="4" type="ORF">JN12_00776</name>
</gene>
<dbReference type="InterPro" id="IPR050245">
    <property type="entry name" value="PrsA_foldase"/>
</dbReference>
<keyword evidence="1 4" id="KW-0413">Isomerase</keyword>
<dbReference type="RefSeq" id="WP_145018441.1">
    <property type="nucleotide sequence ID" value="NZ_VLLN01000003.1"/>
</dbReference>
<sequence length="279" mass="31221">MRTSKNISIIFIFVLAAQSALGKDIQKPLALVADQVISMDYFKTSLISNRTSGDLSKLADSMTKEGKQALLNDLVDIKLITMKAREEGLDSLPQVKAQLELAADSILVQEYLKRQVEKLDLSDAGLRAYYGQHPDEFRTEKKVKALHVITASLDEANKAREAILAGREFRDVAAEVNIDSTKTLRGDLGWTKRGIFVKEFEEVLFNMKVGEISNAVKTSFGYHIIKVEEIDEGQVRPFESVRDAVQKTIARNTISGLKQELRKKHSITIDRKLLEAGDL</sequence>
<dbReference type="PANTHER" id="PTHR47245">
    <property type="entry name" value="PEPTIDYLPROLYL ISOMERASE"/>
    <property type="match status" value="1"/>
</dbReference>
<reference evidence="4 5" key="1">
    <citation type="submission" date="2019-07" db="EMBL/GenBank/DDBJ databases">
        <title>Genomic Encyclopedia of Archaeal and Bacterial Type Strains, Phase II (KMG-II): from individual species to whole genera.</title>
        <authorList>
            <person name="Goeker M."/>
        </authorList>
    </citation>
    <scope>NUCLEOTIDE SEQUENCE [LARGE SCALE GENOMIC DNA]</scope>
    <source>
        <strain evidence="4 5">ATCC BAA-1139</strain>
    </source>
</reference>
<organism evidence="4 5">
    <name type="scientific">Geobacter argillaceus</name>
    <dbReference type="NCBI Taxonomy" id="345631"/>
    <lineage>
        <taxon>Bacteria</taxon>
        <taxon>Pseudomonadati</taxon>
        <taxon>Thermodesulfobacteriota</taxon>
        <taxon>Desulfuromonadia</taxon>
        <taxon>Geobacterales</taxon>
        <taxon>Geobacteraceae</taxon>
        <taxon>Geobacter</taxon>
    </lineage>
</organism>
<dbReference type="GO" id="GO:0003755">
    <property type="term" value="F:peptidyl-prolyl cis-trans isomerase activity"/>
    <property type="evidence" value="ECO:0007669"/>
    <property type="project" value="UniProtKB-KW"/>
</dbReference>
<dbReference type="EMBL" id="VLLN01000003">
    <property type="protein sequence ID" value="TWJ32799.1"/>
    <property type="molecule type" value="Genomic_DNA"/>
</dbReference>
<evidence type="ECO:0000256" key="2">
    <source>
        <dbReference type="SAM" id="SignalP"/>
    </source>
</evidence>
<feature type="domain" description="PpiC" evidence="3">
    <location>
        <begin position="140"/>
        <end position="229"/>
    </location>
</feature>
<feature type="chain" id="PRO_5021936885" evidence="2">
    <location>
        <begin position="23"/>
        <end position="279"/>
    </location>
</feature>
<dbReference type="Pfam" id="PF13145">
    <property type="entry name" value="Rotamase_2"/>
    <property type="match status" value="1"/>
</dbReference>
<protein>
    <submittedName>
        <fullName evidence="4">Peptidyl-prolyl cis-trans isomerase C</fullName>
    </submittedName>
</protein>
<dbReference type="PANTHER" id="PTHR47245:SF2">
    <property type="entry name" value="PEPTIDYL-PROLYL CIS-TRANS ISOMERASE HP_0175-RELATED"/>
    <property type="match status" value="1"/>
</dbReference>